<evidence type="ECO:0000256" key="8">
    <source>
        <dbReference type="ARBA" id="ARBA00022842"/>
    </source>
</evidence>
<keyword evidence="10 20" id="KW-0573">Peptidoglycan synthesis</keyword>
<comment type="function">
    <text evidence="14 20">Catalyzes the addition of meso-diaminopimelic acid to the nucleotide precursor UDP-N-acetylmuramoyl-L-alanyl-D-glutamate (UMAG) in the biosynthesis of bacterial cell-wall peptidoglycan.</text>
</comment>
<dbReference type="Pfam" id="PF02875">
    <property type="entry name" value="Mur_ligase_C"/>
    <property type="match status" value="1"/>
</dbReference>
<feature type="binding site" evidence="20">
    <location>
        <position position="383"/>
    </location>
    <ligand>
        <name>meso-2,6-diaminopimelate</name>
        <dbReference type="ChEBI" id="CHEBI:57791"/>
    </ligand>
</feature>
<name>A0A1U9K637_9BACL</name>
<evidence type="ECO:0000256" key="21">
    <source>
        <dbReference type="RuleBase" id="RU004135"/>
    </source>
</evidence>
<dbReference type="PROSITE" id="PS01011">
    <property type="entry name" value="FOLYLPOLYGLU_SYNT_1"/>
    <property type="match status" value="1"/>
</dbReference>
<evidence type="ECO:0000256" key="14">
    <source>
        <dbReference type="ARBA" id="ARBA00056782"/>
    </source>
</evidence>
<feature type="binding site" evidence="20">
    <location>
        <position position="30"/>
    </location>
    <ligand>
        <name>UDP-N-acetyl-alpha-D-muramoyl-L-alanyl-D-glutamate</name>
        <dbReference type="ChEBI" id="CHEBI:83900"/>
    </ligand>
</feature>
<feature type="binding site" evidence="20">
    <location>
        <position position="185"/>
    </location>
    <ligand>
        <name>UDP-N-acetyl-alpha-D-muramoyl-L-alanyl-D-glutamate</name>
        <dbReference type="ChEBI" id="CHEBI:83900"/>
    </ligand>
</feature>
<dbReference type="STRING" id="1471761.B0W44_06660"/>
<evidence type="ECO:0000256" key="17">
    <source>
        <dbReference type="ARBA" id="ARBA00075482"/>
    </source>
</evidence>
<feature type="domain" description="Mur ligase central" evidence="24">
    <location>
        <begin position="106"/>
        <end position="311"/>
    </location>
</feature>
<dbReference type="GO" id="GO:0071555">
    <property type="term" value="P:cell wall organization"/>
    <property type="evidence" value="ECO:0007669"/>
    <property type="project" value="UniProtKB-KW"/>
</dbReference>
<keyword evidence="4 20" id="KW-0436">Ligase</keyword>
<comment type="catalytic activity">
    <reaction evidence="13 20">
        <text>UDP-N-acetyl-alpha-D-muramoyl-L-alanyl-D-glutamate + meso-2,6-diaminopimelate + ATP = UDP-N-acetyl-alpha-D-muramoyl-L-alanyl-gamma-D-glutamyl-meso-2,6-diaminopimelate + ADP + phosphate + H(+)</text>
        <dbReference type="Rhea" id="RHEA:23676"/>
        <dbReference type="ChEBI" id="CHEBI:15378"/>
        <dbReference type="ChEBI" id="CHEBI:30616"/>
        <dbReference type="ChEBI" id="CHEBI:43474"/>
        <dbReference type="ChEBI" id="CHEBI:57791"/>
        <dbReference type="ChEBI" id="CHEBI:83900"/>
        <dbReference type="ChEBI" id="CHEBI:83905"/>
        <dbReference type="ChEBI" id="CHEBI:456216"/>
        <dbReference type="EC" id="6.3.2.13"/>
    </reaction>
</comment>
<evidence type="ECO:0000313" key="25">
    <source>
        <dbReference type="EMBL" id="AQS55515.1"/>
    </source>
</evidence>
<feature type="binding site" evidence="20">
    <location>
        <begin position="108"/>
        <end position="114"/>
    </location>
    <ligand>
        <name>ATP</name>
        <dbReference type="ChEBI" id="CHEBI:30616"/>
    </ligand>
</feature>
<dbReference type="PANTHER" id="PTHR23135">
    <property type="entry name" value="MUR LIGASE FAMILY MEMBER"/>
    <property type="match status" value="1"/>
</dbReference>
<dbReference type="UniPathway" id="UPA00219"/>
<evidence type="ECO:0000256" key="13">
    <source>
        <dbReference type="ARBA" id="ARBA00050251"/>
    </source>
</evidence>
<dbReference type="InterPro" id="IPR004101">
    <property type="entry name" value="Mur_ligase_C"/>
</dbReference>
<evidence type="ECO:0000256" key="7">
    <source>
        <dbReference type="ARBA" id="ARBA00022840"/>
    </source>
</evidence>
<keyword evidence="3 20" id="KW-0963">Cytoplasm</keyword>
<evidence type="ECO:0000256" key="19">
    <source>
        <dbReference type="ARBA" id="ARBA00081560"/>
    </source>
</evidence>
<dbReference type="Proteomes" id="UP000188603">
    <property type="component" value="Chromosome"/>
</dbReference>
<feature type="short sequence motif" description="Meso-diaminopimelate recognition motif" evidence="20">
    <location>
        <begin position="407"/>
        <end position="410"/>
    </location>
</feature>
<dbReference type="Gene3D" id="3.40.1390.10">
    <property type="entry name" value="MurE/MurF, N-terminal domain"/>
    <property type="match status" value="1"/>
</dbReference>
<dbReference type="GO" id="GO:0000287">
    <property type="term" value="F:magnesium ion binding"/>
    <property type="evidence" value="ECO:0007669"/>
    <property type="project" value="UniProtKB-UniRule"/>
</dbReference>
<feature type="modified residue" description="N6-carboxylysine" evidence="20">
    <location>
        <position position="217"/>
    </location>
</feature>
<evidence type="ECO:0000256" key="5">
    <source>
        <dbReference type="ARBA" id="ARBA00022618"/>
    </source>
</evidence>
<dbReference type="AlphaFoldDB" id="A0A1U9K637"/>
<evidence type="ECO:0000256" key="9">
    <source>
        <dbReference type="ARBA" id="ARBA00022960"/>
    </source>
</evidence>
<keyword evidence="6 20" id="KW-0547">Nucleotide-binding</keyword>
<dbReference type="NCBIfam" id="NF001124">
    <property type="entry name" value="PRK00139.1-2"/>
    <property type="match status" value="1"/>
</dbReference>
<comment type="PTM">
    <text evidence="20">Carboxylation is probably crucial for Mg(2+) binding and, consequently, for the gamma-phosphate positioning of ATP.</text>
</comment>
<keyword evidence="9 20" id="KW-0133">Cell shape</keyword>
<keyword evidence="12 20" id="KW-0961">Cell wall biogenesis/degradation</keyword>
<evidence type="ECO:0000256" key="18">
    <source>
        <dbReference type="ARBA" id="ARBA00076158"/>
    </source>
</evidence>
<dbReference type="InterPro" id="IPR036615">
    <property type="entry name" value="Mur_ligase_C_dom_sf"/>
</dbReference>
<dbReference type="PANTHER" id="PTHR23135:SF4">
    <property type="entry name" value="UDP-N-ACETYLMURAMOYL-L-ALANYL-D-GLUTAMATE--2,6-DIAMINOPIMELATE LIGASE MURE HOMOLOG, CHLOROPLASTIC"/>
    <property type="match status" value="1"/>
</dbReference>
<dbReference type="NCBIfam" id="NF001126">
    <property type="entry name" value="PRK00139.1-4"/>
    <property type="match status" value="1"/>
</dbReference>
<dbReference type="KEGG" id="ntr:B0W44_06660"/>
<feature type="binding site" evidence="20">
    <location>
        <position position="177"/>
    </location>
    <ligand>
        <name>UDP-N-acetyl-alpha-D-muramoyl-L-alanyl-D-glutamate</name>
        <dbReference type="ChEBI" id="CHEBI:83900"/>
    </ligand>
</feature>
<dbReference type="Pfam" id="PF08245">
    <property type="entry name" value="Mur_ligase_M"/>
    <property type="match status" value="1"/>
</dbReference>
<keyword evidence="11 20" id="KW-0131">Cell cycle</keyword>
<dbReference type="EMBL" id="CP019699">
    <property type="protein sequence ID" value="AQS55515.1"/>
    <property type="molecule type" value="Genomic_DNA"/>
</dbReference>
<dbReference type="Gene3D" id="3.40.1190.10">
    <property type="entry name" value="Mur-like, catalytic domain"/>
    <property type="match status" value="1"/>
</dbReference>
<dbReference type="InterPro" id="IPR018109">
    <property type="entry name" value="Folylpolyglutamate_synth_CS"/>
</dbReference>
<reference evidence="25 26" key="1">
    <citation type="journal article" date="2015" name="Int. J. Syst. Evol. Microbiol.">
        <title>Novibacillus thermophilus gen. nov., sp. nov., a Gram-staining-negative and moderately thermophilic member of the family Thermoactinomycetaceae.</title>
        <authorList>
            <person name="Yang G."/>
            <person name="Chen J."/>
            <person name="Zhou S."/>
        </authorList>
    </citation>
    <scope>NUCLEOTIDE SEQUENCE [LARGE SCALE GENOMIC DNA]</scope>
    <source>
        <strain evidence="25 26">SG-1</strain>
    </source>
</reference>
<evidence type="ECO:0000256" key="2">
    <source>
        <dbReference type="ARBA" id="ARBA00005898"/>
    </source>
</evidence>
<evidence type="ECO:0000256" key="10">
    <source>
        <dbReference type="ARBA" id="ARBA00022984"/>
    </source>
</evidence>
<dbReference type="SUPFAM" id="SSF63418">
    <property type="entry name" value="MurE/MurF N-terminal domain"/>
    <property type="match status" value="1"/>
</dbReference>
<accession>A0A1U9K637</accession>
<evidence type="ECO:0000256" key="6">
    <source>
        <dbReference type="ARBA" id="ARBA00022741"/>
    </source>
</evidence>
<evidence type="ECO:0000256" key="3">
    <source>
        <dbReference type="ARBA" id="ARBA00022490"/>
    </source>
</evidence>
<keyword evidence="8 20" id="KW-0460">Magnesium</keyword>
<dbReference type="NCBIfam" id="TIGR01085">
    <property type="entry name" value="murE"/>
    <property type="match status" value="1"/>
</dbReference>
<keyword evidence="26" id="KW-1185">Reference proteome</keyword>
<comment type="pathway">
    <text evidence="1 20 21">Cell wall biogenesis; peptidoglycan biosynthesis.</text>
</comment>
<evidence type="ECO:0000256" key="11">
    <source>
        <dbReference type="ARBA" id="ARBA00023306"/>
    </source>
</evidence>
<keyword evidence="7 20" id="KW-0067">ATP-binding</keyword>
<dbReference type="Pfam" id="PF01225">
    <property type="entry name" value="Mur_ligase"/>
    <property type="match status" value="1"/>
</dbReference>
<dbReference type="FunFam" id="3.40.1390.10:FF:000005">
    <property type="entry name" value="UDP-N-acetylmuramoyl-L-alanyl-D-glutamate--2,6-diaminopimelate ligase"/>
    <property type="match status" value="1"/>
</dbReference>
<dbReference type="InterPro" id="IPR005761">
    <property type="entry name" value="UDP-N-AcMur-Glu-dNH2Pim_ligase"/>
</dbReference>
<dbReference type="GO" id="GO:0008765">
    <property type="term" value="F:UDP-N-acetylmuramoylalanyl-D-glutamate-2,6-diaminopimelate ligase activity"/>
    <property type="evidence" value="ECO:0007669"/>
    <property type="project" value="UniProtKB-UniRule"/>
</dbReference>
<organism evidence="25 26">
    <name type="scientific">Novibacillus thermophilus</name>
    <dbReference type="NCBI Taxonomy" id="1471761"/>
    <lineage>
        <taxon>Bacteria</taxon>
        <taxon>Bacillati</taxon>
        <taxon>Bacillota</taxon>
        <taxon>Bacilli</taxon>
        <taxon>Bacillales</taxon>
        <taxon>Thermoactinomycetaceae</taxon>
        <taxon>Novibacillus</taxon>
    </lineage>
</organism>
<evidence type="ECO:0000259" key="24">
    <source>
        <dbReference type="Pfam" id="PF08245"/>
    </source>
</evidence>
<feature type="binding site" evidence="20">
    <location>
        <position position="460"/>
    </location>
    <ligand>
        <name>meso-2,6-diaminopimelate</name>
        <dbReference type="ChEBI" id="CHEBI:57791"/>
    </ligand>
</feature>
<keyword evidence="5 20" id="KW-0132">Cell division</keyword>
<feature type="binding site" evidence="20">
    <location>
        <position position="464"/>
    </location>
    <ligand>
        <name>meso-2,6-diaminopimelate</name>
        <dbReference type="ChEBI" id="CHEBI:57791"/>
    </ligand>
</feature>
<dbReference type="InterPro" id="IPR013221">
    <property type="entry name" value="Mur_ligase_cen"/>
</dbReference>
<dbReference type="RefSeq" id="WP_077719377.1">
    <property type="nucleotide sequence ID" value="NZ_CP019699.1"/>
</dbReference>
<dbReference type="GO" id="GO:0005524">
    <property type="term" value="F:ATP binding"/>
    <property type="evidence" value="ECO:0007669"/>
    <property type="project" value="UniProtKB-UniRule"/>
</dbReference>
<evidence type="ECO:0000256" key="20">
    <source>
        <dbReference type="HAMAP-Rule" id="MF_00208"/>
    </source>
</evidence>
<dbReference type="GO" id="GO:0009252">
    <property type="term" value="P:peptidoglycan biosynthetic process"/>
    <property type="evidence" value="ECO:0007669"/>
    <property type="project" value="UniProtKB-UniRule"/>
</dbReference>
<dbReference type="OrthoDB" id="9800958at2"/>
<gene>
    <name evidence="20" type="primary">murE</name>
    <name evidence="25" type="ORF">B0W44_06660</name>
</gene>
<dbReference type="InterPro" id="IPR035911">
    <property type="entry name" value="MurE/MurF_N"/>
</dbReference>
<evidence type="ECO:0000256" key="1">
    <source>
        <dbReference type="ARBA" id="ARBA00004752"/>
    </source>
</evidence>
<comment type="subcellular location">
    <subcellularLocation>
        <location evidence="20 21">Cytoplasm</location>
    </subcellularLocation>
</comment>
<evidence type="ECO:0000256" key="4">
    <source>
        <dbReference type="ARBA" id="ARBA00022598"/>
    </source>
</evidence>
<comment type="caution">
    <text evidence="20">Lacks conserved residue(s) required for the propagation of feature annotation.</text>
</comment>
<evidence type="ECO:0000256" key="12">
    <source>
        <dbReference type="ARBA" id="ARBA00023316"/>
    </source>
</evidence>
<dbReference type="GO" id="GO:0004326">
    <property type="term" value="F:tetrahydrofolylpolyglutamate synthase activity"/>
    <property type="evidence" value="ECO:0007669"/>
    <property type="project" value="InterPro"/>
</dbReference>
<evidence type="ECO:0000259" key="23">
    <source>
        <dbReference type="Pfam" id="PF02875"/>
    </source>
</evidence>
<dbReference type="GO" id="GO:0051301">
    <property type="term" value="P:cell division"/>
    <property type="evidence" value="ECO:0007669"/>
    <property type="project" value="UniProtKB-KW"/>
</dbReference>
<evidence type="ECO:0000259" key="22">
    <source>
        <dbReference type="Pfam" id="PF01225"/>
    </source>
</evidence>
<dbReference type="SUPFAM" id="SSF53623">
    <property type="entry name" value="MurD-like peptide ligases, catalytic domain"/>
    <property type="match status" value="1"/>
</dbReference>
<dbReference type="Gene3D" id="3.90.190.20">
    <property type="entry name" value="Mur ligase, C-terminal domain"/>
    <property type="match status" value="1"/>
</dbReference>
<feature type="binding site" evidence="20">
    <location>
        <begin position="407"/>
        <end position="410"/>
    </location>
    <ligand>
        <name>meso-2,6-diaminopimelate</name>
        <dbReference type="ChEBI" id="CHEBI:57791"/>
    </ligand>
</feature>
<comment type="cofactor">
    <cofactor evidence="20">
        <name>Mg(2+)</name>
        <dbReference type="ChEBI" id="CHEBI:18420"/>
    </cofactor>
</comment>
<feature type="binding site" evidence="20">
    <location>
        <position position="149"/>
    </location>
    <ligand>
        <name>UDP-N-acetyl-alpha-D-muramoyl-L-alanyl-D-glutamate</name>
        <dbReference type="ChEBI" id="CHEBI:83900"/>
    </ligand>
</feature>
<comment type="similarity">
    <text evidence="2 20">Belongs to the MurCDEF family. MurE subfamily.</text>
</comment>
<dbReference type="SUPFAM" id="SSF53244">
    <property type="entry name" value="MurD-like peptide ligases, peptide-binding domain"/>
    <property type="match status" value="1"/>
</dbReference>
<dbReference type="GO" id="GO:0005737">
    <property type="term" value="C:cytoplasm"/>
    <property type="evidence" value="ECO:0007669"/>
    <property type="project" value="UniProtKB-SubCell"/>
</dbReference>
<protein>
    <recommendedName>
        <fullName evidence="16 20">UDP-N-acetylmuramoyl-L-alanyl-D-glutamate--2,6-diaminopimelate ligase</fullName>
        <ecNumber evidence="15 20">6.3.2.13</ecNumber>
    </recommendedName>
    <alternativeName>
        <fullName evidence="17 20">Meso-A2pm-adding enzyme</fullName>
    </alternativeName>
    <alternativeName>
        <fullName evidence="18 20">Meso-diaminopimelate-adding enzyme</fullName>
    </alternativeName>
    <alternativeName>
        <fullName evidence="19 20">UDP-MurNAc-L-Ala-D-Glu:meso-diaminopimelate ligase</fullName>
    </alternativeName>
    <alternativeName>
        <fullName evidence="20">UDP-MurNAc-tripeptide synthetase</fullName>
    </alternativeName>
    <alternativeName>
        <fullName evidence="20">UDP-N-acetylmuramyl-tripeptide synthetase</fullName>
    </alternativeName>
</protein>
<evidence type="ECO:0000313" key="26">
    <source>
        <dbReference type="Proteomes" id="UP000188603"/>
    </source>
</evidence>
<dbReference type="GO" id="GO:0008360">
    <property type="term" value="P:regulation of cell shape"/>
    <property type="evidence" value="ECO:0007669"/>
    <property type="project" value="UniProtKB-KW"/>
</dbReference>
<dbReference type="InterPro" id="IPR036565">
    <property type="entry name" value="Mur-like_cat_sf"/>
</dbReference>
<dbReference type="FunFam" id="3.90.190.20:FF:000006">
    <property type="entry name" value="UDP-N-acetylmuramoyl-L-alanyl-D-glutamate--2,6-diaminopimelate ligase"/>
    <property type="match status" value="1"/>
</dbReference>
<evidence type="ECO:0000256" key="16">
    <source>
        <dbReference type="ARBA" id="ARBA00072883"/>
    </source>
</evidence>
<dbReference type="InterPro" id="IPR000713">
    <property type="entry name" value="Mur_ligase_N"/>
</dbReference>
<evidence type="ECO:0000256" key="15">
    <source>
        <dbReference type="ARBA" id="ARBA00066633"/>
    </source>
</evidence>
<feature type="binding site" evidence="20">
    <location>
        <begin position="150"/>
        <end position="151"/>
    </location>
    <ligand>
        <name>UDP-N-acetyl-alpha-D-muramoyl-L-alanyl-D-glutamate</name>
        <dbReference type="ChEBI" id="CHEBI:83900"/>
    </ligand>
</feature>
<dbReference type="EC" id="6.3.2.13" evidence="15 20"/>
<feature type="domain" description="Mur ligase N-terminal catalytic" evidence="22">
    <location>
        <begin position="22"/>
        <end position="94"/>
    </location>
</feature>
<sequence length="495" mass="55015">MQLSELAEQLVLSHVEGNGNIEIKGIQIDSRKVEAGDLFICLRGFTVDGHTFARQAVERGAVALVVEERQRVNVPQLIVPDTRRAMAMLSSYFYGNPSESLHLIGVTGTNGKTTTTHLIHHILTEWGKTAGLIGTIHMRVGKRTVEMNNTTPEALELQRYLYEMVSEGAEYAAMEVSSHALDLGRVRGCRFRTAVFTNLTQDHLDYHGTMDRYREAKSLLFSQLGNSYAPDAPSFAVLNADDENSAYFARRTAAQVVTYGIDRPADVQAKHVVIDQRGTFVDVETFRGNLRLTLQLVGKFSVYNALAALTVCLLEGVPLDVIQKSLESVTGVSGRFERVDAGQDFTVLVDYAHTPDSLENVLQTVKEFADGRIFCVVGCGGDRDRTKRPIMAQIAVQYSDLAVLTSDNPRTEDPVRILNDMVDGIQDANRDRYIVISDRREAIHYAVGKAKAKDIVLIAGKGHETYQEINGKRHDFDDREVAREALQLREKITDA</sequence>
<dbReference type="HAMAP" id="MF_00208">
    <property type="entry name" value="MurE"/>
    <property type="match status" value="1"/>
</dbReference>
<feature type="domain" description="Mur ligase C-terminal" evidence="23">
    <location>
        <begin position="334"/>
        <end position="462"/>
    </location>
</feature>
<proteinExistence type="inferred from homology"/>